<evidence type="ECO:0000313" key="2">
    <source>
        <dbReference type="Proteomes" id="UP000693672"/>
    </source>
</evidence>
<comment type="caution">
    <text evidence="1">The sequence shown here is derived from an EMBL/GenBank/DDBJ whole genome shotgun (WGS) entry which is preliminary data.</text>
</comment>
<dbReference type="EMBL" id="CAJVAS010000077">
    <property type="protein sequence ID" value="CAG7652749.1"/>
    <property type="molecule type" value="Genomic_DNA"/>
</dbReference>
<name>A0A916K9H1_9BACL</name>
<evidence type="ECO:0000313" key="1">
    <source>
        <dbReference type="EMBL" id="CAG7652749.1"/>
    </source>
</evidence>
<reference evidence="1" key="1">
    <citation type="submission" date="2021-06" db="EMBL/GenBank/DDBJ databases">
        <authorList>
            <person name="Criscuolo A."/>
        </authorList>
    </citation>
    <scope>NUCLEOTIDE SEQUENCE</scope>
    <source>
        <strain evidence="1">CIP111600</strain>
    </source>
</reference>
<accession>A0A916K9H1</accession>
<dbReference type="RefSeq" id="WP_218096262.1">
    <property type="nucleotide sequence ID" value="NZ_CAJVAS010000077.1"/>
</dbReference>
<dbReference type="Proteomes" id="UP000693672">
    <property type="component" value="Unassembled WGS sequence"/>
</dbReference>
<organism evidence="1 2">
    <name type="scientific">Paenibacillus solanacearum</name>
    <dbReference type="NCBI Taxonomy" id="2048548"/>
    <lineage>
        <taxon>Bacteria</taxon>
        <taxon>Bacillati</taxon>
        <taxon>Bacillota</taxon>
        <taxon>Bacilli</taxon>
        <taxon>Bacillales</taxon>
        <taxon>Paenibacillaceae</taxon>
        <taxon>Paenibacillus</taxon>
    </lineage>
</organism>
<protein>
    <submittedName>
        <fullName evidence="1">Uncharacterized protein</fullName>
    </submittedName>
</protein>
<gene>
    <name evidence="1" type="ORF">PAESOLCIP111_06617</name>
</gene>
<sequence>MILSLVISWEDFDNYIDFSEARLFFNSSFETMNSFSAWGITILKASECYSLIKQKIDFKDEVDLYISGLTKVRFKEIQSGSISIALYNQNGNQFIKDNKNDIIRISKQWGNAEESDTRCIEFYTTTDWPYGFGDLKLQAAGDIELIIETDFVIPVQEYIRDGFKYGYKKNK</sequence>
<dbReference type="AlphaFoldDB" id="A0A916K9H1"/>
<keyword evidence="2" id="KW-1185">Reference proteome</keyword>
<proteinExistence type="predicted"/>